<dbReference type="Proteomes" id="UP000821845">
    <property type="component" value="Chromosome 7"/>
</dbReference>
<comment type="caution">
    <text evidence="1">The sequence shown here is derived from an EMBL/GenBank/DDBJ whole genome shotgun (WGS) entry which is preliminary data.</text>
</comment>
<keyword evidence="2" id="KW-1185">Reference proteome</keyword>
<gene>
    <name evidence="1" type="ORF">HPB50_011495</name>
</gene>
<reference evidence="1" key="1">
    <citation type="submission" date="2020-05" db="EMBL/GenBank/DDBJ databases">
        <title>Large-scale comparative analyses of tick genomes elucidate their genetic diversity and vector capacities.</title>
        <authorList>
            <person name="Jia N."/>
            <person name="Wang J."/>
            <person name="Shi W."/>
            <person name="Du L."/>
            <person name="Sun Y."/>
            <person name="Zhan W."/>
            <person name="Jiang J."/>
            <person name="Wang Q."/>
            <person name="Zhang B."/>
            <person name="Ji P."/>
            <person name="Sakyi L.B."/>
            <person name="Cui X."/>
            <person name="Yuan T."/>
            <person name="Jiang B."/>
            <person name="Yang W."/>
            <person name="Lam T.T.-Y."/>
            <person name="Chang Q."/>
            <person name="Ding S."/>
            <person name="Wang X."/>
            <person name="Zhu J."/>
            <person name="Ruan X."/>
            <person name="Zhao L."/>
            <person name="Wei J."/>
            <person name="Que T."/>
            <person name="Du C."/>
            <person name="Cheng J."/>
            <person name="Dai P."/>
            <person name="Han X."/>
            <person name="Huang E."/>
            <person name="Gao Y."/>
            <person name="Liu J."/>
            <person name="Shao H."/>
            <person name="Ye R."/>
            <person name="Li L."/>
            <person name="Wei W."/>
            <person name="Wang X."/>
            <person name="Wang C."/>
            <person name="Yang T."/>
            <person name="Huo Q."/>
            <person name="Li W."/>
            <person name="Guo W."/>
            <person name="Chen H."/>
            <person name="Zhou L."/>
            <person name="Ni X."/>
            <person name="Tian J."/>
            <person name="Zhou Y."/>
            <person name="Sheng Y."/>
            <person name="Liu T."/>
            <person name="Pan Y."/>
            <person name="Xia L."/>
            <person name="Li J."/>
            <person name="Zhao F."/>
            <person name="Cao W."/>
        </authorList>
    </citation>
    <scope>NUCLEOTIDE SEQUENCE</scope>
    <source>
        <strain evidence="1">Hyas-2018</strain>
    </source>
</reference>
<evidence type="ECO:0000313" key="2">
    <source>
        <dbReference type="Proteomes" id="UP000821845"/>
    </source>
</evidence>
<evidence type="ECO:0000313" key="1">
    <source>
        <dbReference type="EMBL" id="KAH6925876.1"/>
    </source>
</evidence>
<proteinExistence type="predicted"/>
<accession>A0ACB7RT59</accession>
<organism evidence="1 2">
    <name type="scientific">Hyalomma asiaticum</name>
    <name type="common">Tick</name>
    <dbReference type="NCBI Taxonomy" id="266040"/>
    <lineage>
        <taxon>Eukaryota</taxon>
        <taxon>Metazoa</taxon>
        <taxon>Ecdysozoa</taxon>
        <taxon>Arthropoda</taxon>
        <taxon>Chelicerata</taxon>
        <taxon>Arachnida</taxon>
        <taxon>Acari</taxon>
        <taxon>Parasitiformes</taxon>
        <taxon>Ixodida</taxon>
        <taxon>Ixodoidea</taxon>
        <taxon>Ixodidae</taxon>
        <taxon>Hyalomminae</taxon>
        <taxon>Hyalomma</taxon>
    </lineage>
</organism>
<protein>
    <submittedName>
        <fullName evidence="1">Uncharacterized protein</fullName>
    </submittedName>
</protein>
<dbReference type="EMBL" id="CM023487">
    <property type="protein sequence ID" value="KAH6925876.1"/>
    <property type="molecule type" value="Genomic_DNA"/>
</dbReference>
<name>A0ACB7RT59_HYAAI</name>
<sequence>MLSTLVDKMNNTPWIVPPVKNVTLRKATRMGLVMASFPEVGGGFVRSYLETYRYFTSRIYSDNATDNFTTGVANAFYSGGTNAMTIQAGIVQPPMYFPDGTAALNYGGLGQVIGHEIMHAYDVEGIMRDDASRSAGFRTNASTLVEYERKVLCLRKSYEDYEKNARQLDDTIDSEGFADYSGLQLAYAAYRGLPASERDERVPDVPLSAEKTFFVAHCLKWCDLIKKRSQGSLYWAGRSRCIVPLQNMPEFAAAFGCRSGDLMNPPKRCDFW</sequence>